<evidence type="ECO:0000259" key="7">
    <source>
        <dbReference type="PROSITE" id="PS50064"/>
    </source>
</evidence>
<dbReference type="InterPro" id="IPR036957">
    <property type="entry name" value="Znf_PARP_sf"/>
</dbReference>
<evidence type="ECO:0000256" key="4">
    <source>
        <dbReference type="ARBA" id="ARBA00022833"/>
    </source>
</evidence>
<evidence type="ECO:0000256" key="2">
    <source>
        <dbReference type="ARBA" id="ARBA00022723"/>
    </source>
</evidence>
<evidence type="ECO:0000313" key="8">
    <source>
        <dbReference type="EMBL" id="TKA49675.1"/>
    </source>
</evidence>
<dbReference type="AlphaFoldDB" id="A0A4U0VMD1"/>
<evidence type="ECO:0000256" key="1">
    <source>
        <dbReference type="ARBA" id="ARBA00004123"/>
    </source>
</evidence>
<evidence type="ECO:0000256" key="3">
    <source>
        <dbReference type="ARBA" id="ARBA00022771"/>
    </source>
</evidence>
<protein>
    <recommendedName>
        <fullName evidence="7">PARP-type domain-containing protein</fullName>
    </recommendedName>
</protein>
<dbReference type="GO" id="GO:0003677">
    <property type="term" value="F:DNA binding"/>
    <property type="evidence" value="ECO:0007669"/>
    <property type="project" value="InterPro"/>
</dbReference>
<dbReference type="Pfam" id="PF00645">
    <property type="entry name" value="zf-PARP"/>
    <property type="match status" value="1"/>
</dbReference>
<dbReference type="STRING" id="329885.A0A4U0VMD1"/>
<dbReference type="OrthoDB" id="429950at2759"/>
<feature type="compositionally biased region" description="Basic residues" evidence="6">
    <location>
        <begin position="200"/>
        <end position="209"/>
    </location>
</feature>
<dbReference type="SUPFAM" id="SSF57716">
    <property type="entry name" value="Glucocorticoid receptor-like (DNA-binding domain)"/>
    <property type="match status" value="1"/>
</dbReference>
<dbReference type="InterPro" id="IPR001510">
    <property type="entry name" value="Znf_PARP"/>
</dbReference>
<dbReference type="GO" id="GO:0008270">
    <property type="term" value="F:zinc ion binding"/>
    <property type="evidence" value="ECO:0007669"/>
    <property type="project" value="UniProtKB-KW"/>
</dbReference>
<accession>A0A4U0VMD1</accession>
<dbReference type="Proteomes" id="UP000310066">
    <property type="component" value="Unassembled WGS sequence"/>
</dbReference>
<sequence length="324" mass="35948">MSYRVELSKTNRAGCRAPHCKDAGTKIDKDDLRQGVLITIKEHTSWMWRHWGCVTPEIIRNWKTSSDGDMDMVDGYEDLPSDMQEKVQRAFEQGHVDDADWGGDPEMNRWTGKRQGMFVKVKTPKKKAVSANDGDDEDGAEDEPSDTPAKVNGKTKKRGKVDDDEVDGEDEVKPKTKKPRTKKAKDDVDEADGEGEVKPKTRKPRAKKAVKVEAEDDAPEVAPPVKKASKSAKAKRDEDEDDHVAPKPATRKGRGRKAKSAELVEDEFDDAQDSAPAVIATLERNVVDDDLGSEPEAEKPKPKPKPQKRKAKGRGKKAAATEED</sequence>
<evidence type="ECO:0000313" key="9">
    <source>
        <dbReference type="Proteomes" id="UP000310066"/>
    </source>
</evidence>
<proteinExistence type="predicted"/>
<comment type="subcellular location">
    <subcellularLocation>
        <location evidence="1">Nucleus</location>
    </subcellularLocation>
</comment>
<feature type="compositionally biased region" description="Basic residues" evidence="6">
    <location>
        <begin position="249"/>
        <end position="258"/>
    </location>
</feature>
<feature type="compositionally biased region" description="Acidic residues" evidence="6">
    <location>
        <begin position="263"/>
        <end position="272"/>
    </location>
</feature>
<feature type="domain" description="PARP-type" evidence="7">
    <location>
        <begin position="3"/>
        <end position="95"/>
    </location>
</feature>
<dbReference type="Gene3D" id="3.30.1740.10">
    <property type="entry name" value="Zinc finger, PARP-type"/>
    <property type="match status" value="1"/>
</dbReference>
<name>A0A4U0VMD1_9PEZI</name>
<keyword evidence="2" id="KW-0479">Metal-binding</keyword>
<keyword evidence="5" id="KW-0539">Nucleus</keyword>
<dbReference type="PROSITE" id="PS50064">
    <property type="entry name" value="ZF_PARP_2"/>
    <property type="match status" value="1"/>
</dbReference>
<dbReference type="GO" id="GO:0005634">
    <property type="term" value="C:nucleus"/>
    <property type="evidence" value="ECO:0007669"/>
    <property type="project" value="UniProtKB-SubCell"/>
</dbReference>
<feature type="compositionally biased region" description="Basic residues" evidence="6">
    <location>
        <begin position="302"/>
        <end position="317"/>
    </location>
</feature>
<feature type="region of interest" description="Disordered" evidence="6">
    <location>
        <begin position="96"/>
        <end position="324"/>
    </location>
</feature>
<organism evidence="8 9">
    <name type="scientific">Friedmanniomyces endolithicus</name>
    <dbReference type="NCBI Taxonomy" id="329885"/>
    <lineage>
        <taxon>Eukaryota</taxon>
        <taxon>Fungi</taxon>
        <taxon>Dikarya</taxon>
        <taxon>Ascomycota</taxon>
        <taxon>Pezizomycotina</taxon>
        <taxon>Dothideomycetes</taxon>
        <taxon>Dothideomycetidae</taxon>
        <taxon>Mycosphaerellales</taxon>
        <taxon>Teratosphaeriaceae</taxon>
        <taxon>Friedmanniomyces</taxon>
    </lineage>
</organism>
<dbReference type="SMART" id="SM01336">
    <property type="entry name" value="zf-PARP"/>
    <property type="match status" value="1"/>
</dbReference>
<evidence type="ECO:0000256" key="5">
    <source>
        <dbReference type="ARBA" id="ARBA00023242"/>
    </source>
</evidence>
<evidence type="ECO:0000256" key="6">
    <source>
        <dbReference type="SAM" id="MobiDB-lite"/>
    </source>
</evidence>
<keyword evidence="4" id="KW-0862">Zinc</keyword>
<gene>
    <name evidence="8" type="ORF">B0A54_00343</name>
</gene>
<keyword evidence="3" id="KW-0863">Zinc-finger</keyword>
<comment type="caution">
    <text evidence="8">The sequence shown here is derived from an EMBL/GenBank/DDBJ whole genome shotgun (WGS) entry which is preliminary data.</text>
</comment>
<reference evidence="8 9" key="1">
    <citation type="submission" date="2017-03" db="EMBL/GenBank/DDBJ databases">
        <title>Genomes of endolithic fungi from Antarctica.</title>
        <authorList>
            <person name="Coleine C."/>
            <person name="Masonjones S."/>
            <person name="Stajich J.E."/>
        </authorList>
    </citation>
    <scope>NUCLEOTIDE SEQUENCE [LARGE SCALE GENOMIC DNA]</scope>
    <source>
        <strain evidence="8 9">CCFEE 5311</strain>
    </source>
</reference>
<feature type="compositionally biased region" description="Acidic residues" evidence="6">
    <location>
        <begin position="133"/>
        <end position="145"/>
    </location>
</feature>
<dbReference type="EMBL" id="NAJP01000001">
    <property type="protein sequence ID" value="TKA49675.1"/>
    <property type="molecule type" value="Genomic_DNA"/>
</dbReference>